<dbReference type="EMBL" id="NNAY01001290">
    <property type="protein sequence ID" value="OXU24472.1"/>
    <property type="molecule type" value="Genomic_DNA"/>
</dbReference>
<proteinExistence type="predicted"/>
<dbReference type="AlphaFoldDB" id="A0A232F1Q0"/>
<reference evidence="3 4" key="1">
    <citation type="journal article" date="2017" name="Curr. Biol.">
        <title>The Evolution of Venom by Co-option of Single-Copy Genes.</title>
        <authorList>
            <person name="Martinson E.O."/>
            <person name="Mrinalini"/>
            <person name="Kelkar Y.D."/>
            <person name="Chang C.H."/>
            <person name="Werren J.H."/>
        </authorList>
    </citation>
    <scope>NUCLEOTIDE SEQUENCE [LARGE SCALE GENOMIC DNA]</scope>
    <source>
        <strain evidence="3 4">Alberta</strain>
        <tissue evidence="3">Whole body</tissue>
    </source>
</reference>
<keyword evidence="2" id="KW-0732">Signal</keyword>
<protein>
    <submittedName>
        <fullName evidence="3">Uncharacterized protein</fullName>
    </submittedName>
</protein>
<evidence type="ECO:0000256" key="2">
    <source>
        <dbReference type="SAM" id="SignalP"/>
    </source>
</evidence>
<feature type="chain" id="PRO_5012579194" evidence="2">
    <location>
        <begin position="21"/>
        <end position="216"/>
    </location>
</feature>
<keyword evidence="4" id="KW-1185">Reference proteome</keyword>
<feature type="compositionally biased region" description="Polar residues" evidence="1">
    <location>
        <begin position="123"/>
        <end position="155"/>
    </location>
</feature>
<dbReference type="Proteomes" id="UP000215335">
    <property type="component" value="Unassembled WGS sequence"/>
</dbReference>
<feature type="signal peptide" evidence="2">
    <location>
        <begin position="1"/>
        <end position="20"/>
    </location>
</feature>
<sequence length="216" mass="24768">MKKLMFATFILFCIFASVSAFFVETSNQQVNGTVVSEKIRKNADKVESRSNDEFDDSSGILRMLSTFKYLRSMYLEFRSELKFVYCISDHFLKIDYFMDSIPTPRFSNKSIEADKKCDRPEKNSISSYQDGAKCSNTSDSTADTELPNTDTRVSLSDSESVGRSLLPINGVPESFLVAIGGLVYMKRWIEDLIDSFGVLECTRRYLWILFLRWMDA</sequence>
<gene>
    <name evidence="3" type="ORF">TSAR_000254</name>
</gene>
<feature type="region of interest" description="Disordered" evidence="1">
    <location>
        <begin position="120"/>
        <end position="155"/>
    </location>
</feature>
<accession>A0A232F1Q0</accession>
<evidence type="ECO:0000313" key="3">
    <source>
        <dbReference type="EMBL" id="OXU24472.1"/>
    </source>
</evidence>
<comment type="caution">
    <text evidence="3">The sequence shown here is derived from an EMBL/GenBank/DDBJ whole genome shotgun (WGS) entry which is preliminary data.</text>
</comment>
<organism evidence="3 4">
    <name type="scientific">Trichomalopsis sarcophagae</name>
    <dbReference type="NCBI Taxonomy" id="543379"/>
    <lineage>
        <taxon>Eukaryota</taxon>
        <taxon>Metazoa</taxon>
        <taxon>Ecdysozoa</taxon>
        <taxon>Arthropoda</taxon>
        <taxon>Hexapoda</taxon>
        <taxon>Insecta</taxon>
        <taxon>Pterygota</taxon>
        <taxon>Neoptera</taxon>
        <taxon>Endopterygota</taxon>
        <taxon>Hymenoptera</taxon>
        <taxon>Apocrita</taxon>
        <taxon>Proctotrupomorpha</taxon>
        <taxon>Chalcidoidea</taxon>
        <taxon>Pteromalidae</taxon>
        <taxon>Pteromalinae</taxon>
        <taxon>Trichomalopsis</taxon>
    </lineage>
</organism>
<evidence type="ECO:0000313" key="4">
    <source>
        <dbReference type="Proteomes" id="UP000215335"/>
    </source>
</evidence>
<evidence type="ECO:0000256" key="1">
    <source>
        <dbReference type="SAM" id="MobiDB-lite"/>
    </source>
</evidence>
<name>A0A232F1Q0_9HYME</name>